<dbReference type="KEGG" id="afx:JZ786_23380"/>
<evidence type="ECO:0000313" key="2">
    <source>
        <dbReference type="Proteomes" id="UP000663505"/>
    </source>
</evidence>
<reference evidence="1 2" key="1">
    <citation type="submission" date="2021-02" db="EMBL/GenBank/DDBJ databases">
        <title>Alicyclobacillus curvatus sp. nov. and Alicyclobacillus mengziensis sp. nov., two acidophilic bacteria isolated from acid mine drainage.</title>
        <authorList>
            <person name="Huang Y."/>
        </authorList>
    </citation>
    <scope>NUCLEOTIDE SEQUENCE [LARGE SCALE GENOMIC DNA]</scope>
    <source>
        <strain evidence="1 2">S30H14</strain>
    </source>
</reference>
<organism evidence="1 2">
    <name type="scientific">Alicyclobacillus mengziensis</name>
    <dbReference type="NCBI Taxonomy" id="2931921"/>
    <lineage>
        <taxon>Bacteria</taxon>
        <taxon>Bacillati</taxon>
        <taxon>Bacillota</taxon>
        <taxon>Bacilli</taxon>
        <taxon>Bacillales</taxon>
        <taxon>Alicyclobacillaceae</taxon>
        <taxon>Alicyclobacillus</taxon>
    </lineage>
</organism>
<dbReference type="RefSeq" id="WP_206656654.1">
    <property type="nucleotide sequence ID" value="NZ_CP071182.1"/>
</dbReference>
<dbReference type="EMBL" id="CP071182">
    <property type="protein sequence ID" value="QSO47294.1"/>
    <property type="molecule type" value="Genomic_DNA"/>
</dbReference>
<dbReference type="Proteomes" id="UP000663505">
    <property type="component" value="Chromosome"/>
</dbReference>
<accession>A0A9X7VYY5</accession>
<protein>
    <submittedName>
        <fullName evidence="1">Uncharacterized protein</fullName>
    </submittedName>
</protein>
<gene>
    <name evidence="1" type="ORF">JZ786_23380</name>
</gene>
<dbReference type="AlphaFoldDB" id="A0A9X7VYY5"/>
<proteinExistence type="predicted"/>
<keyword evidence="2" id="KW-1185">Reference proteome</keyword>
<evidence type="ECO:0000313" key="1">
    <source>
        <dbReference type="EMBL" id="QSO47294.1"/>
    </source>
</evidence>
<name>A0A9X7VYY5_9BACL</name>
<sequence>MTNNPVLIPAGREANLKVHYYMPLEAGNRYQGKPAVAAFDVEAVQVRNNGQDVPASWGTVGP</sequence>